<accession>A0A1I6NYN7</accession>
<keyword evidence="3" id="KW-1185">Reference proteome</keyword>
<dbReference type="OrthoDB" id="285121at2157"/>
<dbReference type="Proteomes" id="UP000199199">
    <property type="component" value="Unassembled WGS sequence"/>
</dbReference>
<organism evidence="2 3">
    <name type="scientific">Halostagnicola kamekurae</name>
    <dbReference type="NCBI Taxonomy" id="619731"/>
    <lineage>
        <taxon>Archaea</taxon>
        <taxon>Methanobacteriati</taxon>
        <taxon>Methanobacteriota</taxon>
        <taxon>Stenosarchaea group</taxon>
        <taxon>Halobacteria</taxon>
        <taxon>Halobacteriales</taxon>
        <taxon>Natrialbaceae</taxon>
        <taxon>Halostagnicola</taxon>
    </lineage>
</organism>
<feature type="transmembrane region" description="Helical" evidence="1">
    <location>
        <begin position="35"/>
        <end position="54"/>
    </location>
</feature>
<evidence type="ECO:0000313" key="2">
    <source>
        <dbReference type="EMBL" id="SFS33063.1"/>
    </source>
</evidence>
<name>A0A1I6NYN7_9EURY</name>
<evidence type="ECO:0000313" key="3">
    <source>
        <dbReference type="Proteomes" id="UP000199199"/>
    </source>
</evidence>
<keyword evidence="1" id="KW-0472">Membrane</keyword>
<gene>
    <name evidence="2" type="ORF">SAMN04488556_0208</name>
</gene>
<evidence type="ECO:0000256" key="1">
    <source>
        <dbReference type="SAM" id="Phobius"/>
    </source>
</evidence>
<proteinExistence type="predicted"/>
<protein>
    <submittedName>
        <fullName evidence="2">Uncharacterized protein</fullName>
    </submittedName>
</protein>
<keyword evidence="1" id="KW-1133">Transmembrane helix</keyword>
<reference evidence="3" key="1">
    <citation type="submission" date="2016-10" db="EMBL/GenBank/DDBJ databases">
        <authorList>
            <person name="Varghese N."/>
            <person name="Submissions S."/>
        </authorList>
    </citation>
    <scope>NUCLEOTIDE SEQUENCE [LARGE SCALE GENOMIC DNA]</scope>
    <source>
        <strain evidence="3">DSM 22427</strain>
    </source>
</reference>
<dbReference type="EMBL" id="FOZS01000001">
    <property type="protein sequence ID" value="SFS33063.1"/>
    <property type="molecule type" value="Genomic_DNA"/>
</dbReference>
<dbReference type="RefSeq" id="WP_092900410.1">
    <property type="nucleotide sequence ID" value="NZ_FOZS01000001.1"/>
</dbReference>
<feature type="transmembrane region" description="Helical" evidence="1">
    <location>
        <begin position="6"/>
        <end position="28"/>
    </location>
</feature>
<dbReference type="Pfam" id="PF26047">
    <property type="entry name" value="DUF8015"/>
    <property type="match status" value="1"/>
</dbReference>
<keyword evidence="1" id="KW-0812">Transmembrane</keyword>
<dbReference type="AlphaFoldDB" id="A0A1I6NYN7"/>
<sequence length="84" mass="8727">MGYTLHYYDLVLLCIAASLAAGVLIGVATSIAFEVSIAALGLVAIGFVAHALFVNGPVDELEDLGEEVEPADVPQVLSPLETQD</sequence>
<dbReference type="InterPro" id="IPR058328">
    <property type="entry name" value="DUF8015"/>
</dbReference>